<dbReference type="AlphaFoldDB" id="A0A660L3H4"/>
<dbReference type="PANTHER" id="PTHR46577:SF1">
    <property type="entry name" value="HTH-TYPE TRANSCRIPTIONAL REGULATORY PROTEIN GABR"/>
    <property type="match status" value="1"/>
</dbReference>
<evidence type="ECO:0000256" key="3">
    <source>
        <dbReference type="ARBA" id="ARBA00023015"/>
    </source>
</evidence>
<dbReference type="CDD" id="cd00609">
    <property type="entry name" value="AAT_like"/>
    <property type="match status" value="1"/>
</dbReference>
<dbReference type="Gene3D" id="3.90.1150.10">
    <property type="entry name" value="Aspartate Aminotransferase, domain 1"/>
    <property type="match status" value="1"/>
</dbReference>
<dbReference type="InterPro" id="IPR051446">
    <property type="entry name" value="HTH_trans_reg/aminotransferase"/>
</dbReference>
<dbReference type="InterPro" id="IPR004839">
    <property type="entry name" value="Aminotransferase_I/II_large"/>
</dbReference>
<accession>A0A660L3H4</accession>
<dbReference type="SUPFAM" id="SSF46785">
    <property type="entry name" value="Winged helix' DNA-binding domain"/>
    <property type="match status" value="1"/>
</dbReference>
<evidence type="ECO:0000313" key="7">
    <source>
        <dbReference type="EMBL" id="RKQ87988.1"/>
    </source>
</evidence>
<dbReference type="EMBL" id="RBIL01000002">
    <property type="protein sequence ID" value="RKQ87988.1"/>
    <property type="molecule type" value="Genomic_DNA"/>
</dbReference>
<evidence type="ECO:0000259" key="6">
    <source>
        <dbReference type="PROSITE" id="PS50949"/>
    </source>
</evidence>
<dbReference type="PROSITE" id="PS50949">
    <property type="entry name" value="HTH_GNTR"/>
    <property type="match status" value="1"/>
</dbReference>
<protein>
    <submittedName>
        <fullName evidence="7">GntR family transcriptional regulator</fullName>
    </submittedName>
</protein>
<dbReference type="CDD" id="cd07377">
    <property type="entry name" value="WHTH_GntR"/>
    <property type="match status" value="1"/>
</dbReference>
<comment type="similarity">
    <text evidence="1">In the C-terminal section; belongs to the class-I pyridoxal-phosphate-dependent aminotransferase family.</text>
</comment>
<dbReference type="Pfam" id="PF00392">
    <property type="entry name" value="GntR"/>
    <property type="match status" value="1"/>
</dbReference>
<keyword evidence="2" id="KW-0663">Pyridoxal phosphate</keyword>
<comment type="caution">
    <text evidence="7">The sequence shown here is derived from an EMBL/GenBank/DDBJ whole genome shotgun (WGS) entry which is preliminary data.</text>
</comment>
<keyword evidence="3" id="KW-0805">Transcription regulation</keyword>
<keyword evidence="4" id="KW-0238">DNA-binding</keyword>
<proteinExistence type="inferred from homology"/>
<gene>
    <name evidence="7" type="ORF">C8N24_6024</name>
</gene>
<dbReference type="InterPro" id="IPR015422">
    <property type="entry name" value="PyrdxlP-dep_Trfase_small"/>
</dbReference>
<organism evidence="7 8">
    <name type="scientific">Solirubrobacter pauli</name>
    <dbReference type="NCBI Taxonomy" id="166793"/>
    <lineage>
        <taxon>Bacteria</taxon>
        <taxon>Bacillati</taxon>
        <taxon>Actinomycetota</taxon>
        <taxon>Thermoleophilia</taxon>
        <taxon>Solirubrobacterales</taxon>
        <taxon>Solirubrobacteraceae</taxon>
        <taxon>Solirubrobacter</taxon>
    </lineage>
</organism>
<dbReference type="SMART" id="SM00345">
    <property type="entry name" value="HTH_GNTR"/>
    <property type="match status" value="1"/>
</dbReference>
<sequence length="448" mass="45504">MVSVSQQYVISGTSAEAIAASVEAGVAAGALVPGVRLPSVRALAASLDVSPTTVASALAELRRRGVVVSQPRSGTRVADRPPLRPTWSAAAVPAGVRDLALGNPDPALLPEMTGAVLALAATGLVGPPEAGTFSQRLYGEAPVEPGLAALARAAFAADGVVADRVVVVSGALDGIERALAAQLSPGDLVAVEDPGWPGVLDLARALGLRLAPVGVDDFGMRPEALAAALRAGARAAILTPRGQNPFGAAHDKARAAELRELLRDVFVVEDDHLGPVAGVPYRTAAGRSGRWAVVRSVSKWLGPDLRCAVMAGDELTLARVEGRQSLGPGWVSAILQRLAAALWERTDAQAAAETYAARRTALVAALGARGLAPHARSGLNVWVPVPDEDAVVRALWAAGYSVAAGSSFRLGSAPAVRVTTAALDVAEAGAVADAIAAAVNPPSRTRAA</sequence>
<dbReference type="InterPro" id="IPR015421">
    <property type="entry name" value="PyrdxlP-dep_Trfase_major"/>
</dbReference>
<dbReference type="SUPFAM" id="SSF53383">
    <property type="entry name" value="PLP-dependent transferases"/>
    <property type="match status" value="1"/>
</dbReference>
<keyword evidence="8" id="KW-1185">Reference proteome</keyword>
<evidence type="ECO:0000313" key="8">
    <source>
        <dbReference type="Proteomes" id="UP000278962"/>
    </source>
</evidence>
<evidence type="ECO:0000256" key="5">
    <source>
        <dbReference type="ARBA" id="ARBA00023163"/>
    </source>
</evidence>
<dbReference type="InterPro" id="IPR036388">
    <property type="entry name" value="WH-like_DNA-bd_sf"/>
</dbReference>
<dbReference type="Gene3D" id="3.40.640.10">
    <property type="entry name" value="Type I PLP-dependent aspartate aminotransferase-like (Major domain)"/>
    <property type="match status" value="1"/>
</dbReference>
<evidence type="ECO:0000256" key="2">
    <source>
        <dbReference type="ARBA" id="ARBA00022898"/>
    </source>
</evidence>
<feature type="domain" description="HTH gntR-type" evidence="6">
    <location>
        <begin position="12"/>
        <end position="80"/>
    </location>
</feature>
<name>A0A660L3H4_9ACTN</name>
<dbReference type="Proteomes" id="UP000278962">
    <property type="component" value="Unassembled WGS sequence"/>
</dbReference>
<dbReference type="GO" id="GO:0003700">
    <property type="term" value="F:DNA-binding transcription factor activity"/>
    <property type="evidence" value="ECO:0007669"/>
    <property type="project" value="InterPro"/>
</dbReference>
<evidence type="ECO:0000256" key="4">
    <source>
        <dbReference type="ARBA" id="ARBA00023125"/>
    </source>
</evidence>
<keyword evidence="5" id="KW-0804">Transcription</keyword>
<evidence type="ECO:0000256" key="1">
    <source>
        <dbReference type="ARBA" id="ARBA00005384"/>
    </source>
</evidence>
<dbReference type="InterPro" id="IPR036390">
    <property type="entry name" value="WH_DNA-bd_sf"/>
</dbReference>
<reference evidence="7 8" key="1">
    <citation type="submission" date="2018-10" db="EMBL/GenBank/DDBJ databases">
        <title>Genomic Encyclopedia of Archaeal and Bacterial Type Strains, Phase II (KMG-II): from individual species to whole genera.</title>
        <authorList>
            <person name="Goeker M."/>
        </authorList>
    </citation>
    <scope>NUCLEOTIDE SEQUENCE [LARGE SCALE GENOMIC DNA]</scope>
    <source>
        <strain evidence="7 8">DSM 14954</strain>
    </source>
</reference>
<dbReference type="InterPro" id="IPR000524">
    <property type="entry name" value="Tscrpt_reg_HTH_GntR"/>
</dbReference>
<dbReference type="GO" id="GO:0030170">
    <property type="term" value="F:pyridoxal phosphate binding"/>
    <property type="evidence" value="ECO:0007669"/>
    <property type="project" value="InterPro"/>
</dbReference>
<dbReference type="Pfam" id="PF00155">
    <property type="entry name" value="Aminotran_1_2"/>
    <property type="match status" value="1"/>
</dbReference>
<dbReference type="PANTHER" id="PTHR46577">
    <property type="entry name" value="HTH-TYPE TRANSCRIPTIONAL REGULATORY PROTEIN GABR"/>
    <property type="match status" value="1"/>
</dbReference>
<dbReference type="InterPro" id="IPR015424">
    <property type="entry name" value="PyrdxlP-dep_Trfase"/>
</dbReference>
<dbReference type="Gene3D" id="1.10.10.10">
    <property type="entry name" value="Winged helix-like DNA-binding domain superfamily/Winged helix DNA-binding domain"/>
    <property type="match status" value="1"/>
</dbReference>
<dbReference type="GO" id="GO:0003677">
    <property type="term" value="F:DNA binding"/>
    <property type="evidence" value="ECO:0007669"/>
    <property type="project" value="UniProtKB-KW"/>
</dbReference>